<dbReference type="Proteomes" id="UP000194159">
    <property type="component" value="Plasmid pRetNXC12d"/>
</dbReference>
<evidence type="ECO:0000313" key="1">
    <source>
        <dbReference type="EMBL" id="ARQ13462.1"/>
    </source>
</evidence>
<proteinExistence type="predicted"/>
<dbReference type="RefSeq" id="WP_244920083.1">
    <property type="nucleotide sequence ID" value="NZ_CP020910.1"/>
</dbReference>
<name>A0AAN1BLY7_RHIET</name>
<geneLocation type="plasmid" evidence="2">
    <name>pretnxc12d</name>
</geneLocation>
<protein>
    <submittedName>
        <fullName evidence="1">Uncharacterized protein</fullName>
    </submittedName>
</protein>
<organism evidence="1 2">
    <name type="scientific">Rhizobium etli</name>
    <dbReference type="NCBI Taxonomy" id="29449"/>
    <lineage>
        <taxon>Bacteria</taxon>
        <taxon>Pseudomonadati</taxon>
        <taxon>Pseudomonadota</taxon>
        <taxon>Alphaproteobacteria</taxon>
        <taxon>Hyphomicrobiales</taxon>
        <taxon>Rhizobiaceae</taxon>
        <taxon>Rhizobium/Agrobacterium group</taxon>
        <taxon>Rhizobium</taxon>
    </lineage>
</organism>
<keyword evidence="1" id="KW-0614">Plasmid</keyword>
<dbReference type="EMBL" id="CP020910">
    <property type="protein sequence ID" value="ARQ13462.1"/>
    <property type="molecule type" value="Genomic_DNA"/>
</dbReference>
<accession>A0AAN1BLY7</accession>
<dbReference type="AlphaFoldDB" id="A0AAN1BLY7"/>
<evidence type="ECO:0000313" key="2">
    <source>
        <dbReference type="Proteomes" id="UP000194159"/>
    </source>
</evidence>
<sequence>MDAKHIVPQGSFLIADYKAAAVIVAAVIPLAFQNVAAADQKVLLSYEATPSAGFPLPRLTRASHDDRVVFSAKVLKESCQELYRSTVSTL</sequence>
<reference evidence="1 2" key="1">
    <citation type="submission" date="2017-04" db="EMBL/GenBank/DDBJ databases">
        <title>Complete genome sequences of Rhizobium genomic linages associated to common bean (phaseolus vulgaris).</title>
        <authorList>
            <person name="Santamaria R.I."/>
            <person name="Bustos P."/>
            <person name="Perez-Carrascal O."/>
            <person name="Martinez-Flores I."/>
            <person name="Juarez S."/>
            <person name="Lozano L."/>
            <person name="Miranda F."/>
            <person name="Vinuesa P."/>
            <person name="Martinez-Romero E."/>
            <person name="Cevallos M.A."/>
            <person name="Romero D."/>
            <person name="Davila G."/>
            <person name="Gonzalez V."/>
        </authorList>
    </citation>
    <scope>NUCLEOTIDE SEQUENCE [LARGE SCALE GENOMIC DNA]</scope>
    <source>
        <strain evidence="1 2">NXC12</strain>
        <plasmid evidence="2">pretnxc12d</plasmid>
    </source>
</reference>
<gene>
    <name evidence="1" type="ORF">NXC12_PD00371</name>
</gene>